<organism evidence="12 13">
    <name type="scientific">Petromyzon marinus</name>
    <name type="common">Sea lamprey</name>
    <dbReference type="NCBI Taxonomy" id="7757"/>
    <lineage>
        <taxon>Eukaryota</taxon>
        <taxon>Metazoa</taxon>
        <taxon>Chordata</taxon>
        <taxon>Craniata</taxon>
        <taxon>Vertebrata</taxon>
        <taxon>Cyclostomata</taxon>
        <taxon>Hyperoartia</taxon>
        <taxon>Petromyzontiformes</taxon>
        <taxon>Petromyzontidae</taxon>
        <taxon>Petromyzon</taxon>
    </lineage>
</organism>
<dbReference type="Pfam" id="PF00688">
    <property type="entry name" value="TGFb_propeptide"/>
    <property type="match status" value="1"/>
</dbReference>
<comment type="similarity">
    <text evidence="2 9">Belongs to the TGF-beta family.</text>
</comment>
<evidence type="ECO:0000256" key="2">
    <source>
        <dbReference type="ARBA" id="ARBA00006656"/>
    </source>
</evidence>
<comment type="subcellular location">
    <subcellularLocation>
        <location evidence="1">Secreted</location>
    </subcellularLocation>
</comment>
<gene>
    <name evidence="13" type="primary">MSTN</name>
</gene>
<dbReference type="GO" id="GO:0005125">
    <property type="term" value="F:cytokine activity"/>
    <property type="evidence" value="ECO:0007669"/>
    <property type="project" value="UniProtKB-KW"/>
</dbReference>
<keyword evidence="4" id="KW-0964">Secreted</keyword>
<keyword evidence="7 9" id="KW-0339">Growth factor</keyword>
<feature type="signal peptide" evidence="10">
    <location>
        <begin position="1"/>
        <end position="26"/>
    </location>
</feature>
<proteinExistence type="inferred from homology"/>
<evidence type="ECO:0000313" key="13">
    <source>
        <dbReference type="RefSeq" id="XP_032818535.1"/>
    </source>
</evidence>
<dbReference type="InterPro" id="IPR017948">
    <property type="entry name" value="TGFb_CS"/>
</dbReference>
<dbReference type="CTD" id="2660"/>
<dbReference type="InterPro" id="IPR001839">
    <property type="entry name" value="TGF-b_C"/>
</dbReference>
<dbReference type="GO" id="GO:0008083">
    <property type="term" value="F:growth factor activity"/>
    <property type="evidence" value="ECO:0007669"/>
    <property type="project" value="UniProtKB-KW"/>
</dbReference>
<protein>
    <submittedName>
        <fullName evidence="13">Growth/differentiation factor 8</fullName>
    </submittedName>
</protein>
<dbReference type="PANTHER" id="PTHR11848">
    <property type="entry name" value="TGF-BETA FAMILY"/>
    <property type="match status" value="1"/>
</dbReference>
<evidence type="ECO:0000256" key="4">
    <source>
        <dbReference type="ARBA" id="ARBA00022525"/>
    </source>
</evidence>
<feature type="chain" id="PRO_5042556321" evidence="10">
    <location>
        <begin position="27"/>
        <end position="405"/>
    </location>
</feature>
<name>A0AAJ7TKE0_PETMA</name>
<dbReference type="GeneID" id="116947178"/>
<keyword evidence="6 10" id="KW-0732">Signal</keyword>
<dbReference type="PROSITE" id="PS51362">
    <property type="entry name" value="TGF_BETA_2"/>
    <property type="match status" value="1"/>
</dbReference>
<dbReference type="SUPFAM" id="SSF57501">
    <property type="entry name" value="Cystine-knot cytokines"/>
    <property type="match status" value="1"/>
</dbReference>
<dbReference type="SMART" id="SM00204">
    <property type="entry name" value="TGFB"/>
    <property type="match status" value="1"/>
</dbReference>
<dbReference type="FunFam" id="2.10.90.10:FF:000006">
    <property type="entry name" value="growth/differentiation factor 8"/>
    <property type="match status" value="1"/>
</dbReference>
<evidence type="ECO:0000256" key="8">
    <source>
        <dbReference type="ARBA" id="ARBA00023157"/>
    </source>
</evidence>
<dbReference type="InterPro" id="IPR001111">
    <property type="entry name" value="TGF-b_propeptide"/>
</dbReference>
<evidence type="ECO:0000256" key="10">
    <source>
        <dbReference type="SAM" id="SignalP"/>
    </source>
</evidence>
<dbReference type="PROSITE" id="PS00250">
    <property type="entry name" value="TGF_BETA_1"/>
    <property type="match status" value="1"/>
</dbReference>
<reference evidence="13" key="1">
    <citation type="submission" date="2025-08" db="UniProtKB">
        <authorList>
            <consortium name="RefSeq"/>
        </authorList>
    </citation>
    <scope>IDENTIFICATION</scope>
    <source>
        <tissue evidence="13">Sperm</tissue>
    </source>
</reference>
<keyword evidence="8" id="KW-1015">Disulfide bond</keyword>
<evidence type="ECO:0000313" key="12">
    <source>
        <dbReference type="Proteomes" id="UP001318040"/>
    </source>
</evidence>
<evidence type="ECO:0000259" key="11">
    <source>
        <dbReference type="PROSITE" id="PS51362"/>
    </source>
</evidence>
<feature type="domain" description="TGF-beta family profile" evidence="11">
    <location>
        <begin position="293"/>
        <end position="405"/>
    </location>
</feature>
<evidence type="ECO:0000256" key="9">
    <source>
        <dbReference type="RuleBase" id="RU000354"/>
    </source>
</evidence>
<dbReference type="Pfam" id="PF00019">
    <property type="entry name" value="TGF_beta"/>
    <property type="match status" value="1"/>
</dbReference>
<dbReference type="Proteomes" id="UP001318040">
    <property type="component" value="Chromosome 2"/>
</dbReference>
<dbReference type="KEGG" id="pmrn:116947178"/>
<keyword evidence="5" id="KW-0165">Cleavage on pair of basic residues</keyword>
<dbReference type="Gene3D" id="2.60.120.970">
    <property type="match status" value="1"/>
</dbReference>
<accession>A0AAJ7TKE0</accession>
<dbReference type="PANTHER" id="PTHR11848:SF262">
    <property type="entry name" value="LD29161P"/>
    <property type="match status" value="1"/>
</dbReference>
<evidence type="ECO:0000256" key="3">
    <source>
        <dbReference type="ARBA" id="ARBA00022514"/>
    </source>
</evidence>
<dbReference type="GO" id="GO:0005615">
    <property type="term" value="C:extracellular space"/>
    <property type="evidence" value="ECO:0007669"/>
    <property type="project" value="UniProtKB-KW"/>
</dbReference>
<sequence>MERAGVARGCAYVLLCAVALCPPLLAREPLLLPNRTQSVPPVPPGEAMPAEEAGLCWACARREQNRMWRLESIRAHVLSELRLQQAPNISRETVHRLLPVHAPPLQFLLQRYGFEEQSGFPGGAADAPVFTSTMMQRDEEDHATTETVIVMAKELDPKVQVSGRPKCCFFKFNPSTTMYTVHRANLWLYLRPVQKDTDVTVQLIRLQPSAGGTVGRIHIRSWKTRLTSPKGHWQRIDSKKLLQNSFKYPERNWGLEIHAVDAEGNELAVTDPGPQEDGLKPFLEVQLMDLQKRSRRAVGLDCNDPGSESRCCRYSLVVDFEAFGWDWIIAPKRYKANYCSGQCEHMFLQKYPHTHLVQQANPSGSAGPCCAPTKMSAISMLYFNDQQQIIFGKIPDMVVERCGCS</sequence>
<evidence type="ECO:0000256" key="7">
    <source>
        <dbReference type="ARBA" id="ARBA00023030"/>
    </source>
</evidence>
<dbReference type="InterPro" id="IPR029034">
    <property type="entry name" value="Cystine-knot_cytokine"/>
</dbReference>
<keyword evidence="3" id="KW-0202">Cytokine</keyword>
<evidence type="ECO:0000256" key="1">
    <source>
        <dbReference type="ARBA" id="ARBA00004613"/>
    </source>
</evidence>
<dbReference type="RefSeq" id="XP_032818535.1">
    <property type="nucleotide sequence ID" value="XM_032962644.1"/>
</dbReference>
<keyword evidence="12" id="KW-1185">Reference proteome</keyword>
<dbReference type="Gene3D" id="2.10.90.10">
    <property type="entry name" value="Cystine-knot cytokines"/>
    <property type="match status" value="1"/>
</dbReference>
<evidence type="ECO:0000256" key="5">
    <source>
        <dbReference type="ARBA" id="ARBA00022685"/>
    </source>
</evidence>
<dbReference type="InterPro" id="IPR015615">
    <property type="entry name" value="TGF-beta-rel"/>
</dbReference>
<dbReference type="AlphaFoldDB" id="A0AAJ7TKE0"/>
<evidence type="ECO:0000256" key="6">
    <source>
        <dbReference type="ARBA" id="ARBA00022729"/>
    </source>
</evidence>